<protein>
    <recommendedName>
        <fullName evidence="3">2OG-Fe dioxygenase family protein</fullName>
    </recommendedName>
</protein>
<dbReference type="OrthoDB" id="6681382at2"/>
<dbReference type="GO" id="GO:0051213">
    <property type="term" value="F:dioxygenase activity"/>
    <property type="evidence" value="ECO:0007669"/>
    <property type="project" value="InterPro"/>
</dbReference>
<reference evidence="1 2" key="1">
    <citation type="submission" date="2018-12" db="EMBL/GenBank/DDBJ databases">
        <title>The whole draft genome of Streptomyce luteoverticillatus CGMCC 15060.</title>
        <authorList>
            <person name="Feng Z."/>
            <person name="Chen G."/>
            <person name="Zhang J."/>
            <person name="Zhu H."/>
            <person name="Yu X."/>
            <person name="Zhang W."/>
            <person name="Zhang X."/>
        </authorList>
    </citation>
    <scope>NUCLEOTIDE SEQUENCE [LARGE SCALE GENOMIC DNA]</scope>
    <source>
        <strain evidence="1 2">CGMCC 15060</strain>
    </source>
</reference>
<keyword evidence="2" id="KW-1185">Reference proteome</keyword>
<evidence type="ECO:0000313" key="1">
    <source>
        <dbReference type="EMBL" id="AZQ69860.1"/>
    </source>
</evidence>
<name>A0A3Q9FVT6_STRLT</name>
<dbReference type="Gene3D" id="2.60.120.620">
    <property type="entry name" value="q2cbj1_9rhob like domain"/>
    <property type="match status" value="1"/>
</dbReference>
<dbReference type="InterPro" id="IPR018724">
    <property type="entry name" value="2OG-Fe_dioxygenase"/>
</dbReference>
<dbReference type="EMBL" id="CP034587">
    <property type="protein sequence ID" value="AZQ69860.1"/>
    <property type="molecule type" value="Genomic_DNA"/>
</dbReference>
<dbReference type="RefSeq" id="WP_126912425.1">
    <property type="nucleotide sequence ID" value="NZ_CP034587.1"/>
</dbReference>
<dbReference type="AlphaFoldDB" id="A0A3Q9FVT6"/>
<accession>A0A3Q9FVT6</accession>
<evidence type="ECO:0008006" key="3">
    <source>
        <dbReference type="Google" id="ProtNLM"/>
    </source>
</evidence>
<proteinExistence type="predicted"/>
<organism evidence="1 2">
    <name type="scientific">Streptomyces luteoverticillatus</name>
    <name type="common">Streptoverticillium luteoverticillatus</name>
    <dbReference type="NCBI Taxonomy" id="66425"/>
    <lineage>
        <taxon>Bacteria</taxon>
        <taxon>Bacillati</taxon>
        <taxon>Actinomycetota</taxon>
        <taxon>Actinomycetes</taxon>
        <taxon>Kitasatosporales</taxon>
        <taxon>Streptomycetaceae</taxon>
        <taxon>Streptomyces</taxon>
    </lineage>
</organism>
<sequence length="217" mass="23545">MLSAEVWACLGADTASWAGFAAHWDDLVTDPYAAENGTRRLRRYGIFSLTREGRLIARPNDAFVQPEASNPMYVGVDRRFEPLTDACTADPLLVSLIRLLGQVAAGLEDCEEWVVQVHPFRVLASAGQDGQATPEGRHRDGVTLVSSLLIGRENATGGESSVYDMAGAPVLATTLSEPGSLLLGDDRRTLHEVSPIRPLDPAQRARRDVLVTTLLPR</sequence>
<gene>
    <name evidence="1" type="ORF">EKH77_00265</name>
</gene>
<dbReference type="Proteomes" id="UP000267900">
    <property type="component" value="Chromosome"/>
</dbReference>
<evidence type="ECO:0000313" key="2">
    <source>
        <dbReference type="Proteomes" id="UP000267900"/>
    </source>
</evidence>
<dbReference type="Pfam" id="PF10014">
    <property type="entry name" value="2OG-Fe_Oxy_2"/>
    <property type="match status" value="1"/>
</dbReference>